<evidence type="ECO:0000256" key="10">
    <source>
        <dbReference type="ARBA" id="ARBA00023239"/>
    </source>
</evidence>
<feature type="modified residue" description="N6-(pyridoxal phosphate)lysine" evidence="12">
    <location>
        <position position="109"/>
    </location>
</feature>
<dbReference type="InterPro" id="IPR006316">
    <property type="entry name" value="Trp_synth_b-like"/>
</dbReference>
<keyword evidence="10 12" id="KW-0456">Lyase</keyword>
<dbReference type="EC" id="4.2.1.20" evidence="12"/>
<organism evidence="14 15">
    <name type="scientific">Thermoproteota archaeon</name>
    <dbReference type="NCBI Taxonomy" id="2056631"/>
    <lineage>
        <taxon>Archaea</taxon>
        <taxon>Thermoproteota</taxon>
    </lineage>
</organism>
<evidence type="ECO:0000256" key="7">
    <source>
        <dbReference type="ARBA" id="ARBA00022822"/>
    </source>
</evidence>
<keyword evidence="7 12" id="KW-0822">Tryptophan biosynthesis</keyword>
<evidence type="ECO:0000256" key="9">
    <source>
        <dbReference type="ARBA" id="ARBA00023141"/>
    </source>
</evidence>
<comment type="similarity">
    <text evidence="4 12">Belongs to the TrpB family.</text>
</comment>
<evidence type="ECO:0000256" key="3">
    <source>
        <dbReference type="ARBA" id="ARBA00004733"/>
    </source>
</evidence>
<keyword evidence="9 12" id="KW-0057">Aromatic amino acid biosynthesis</keyword>
<proteinExistence type="inferred from homology"/>
<dbReference type="UniPathway" id="UPA00035">
    <property type="reaction ID" value="UER00044"/>
</dbReference>
<reference evidence="14 15" key="1">
    <citation type="submission" date="2018-06" db="EMBL/GenBank/DDBJ databases">
        <title>Extensive metabolic versatility and redundancy in microbially diverse, dynamic hydrothermal sediments.</title>
        <authorList>
            <person name="Dombrowski N."/>
            <person name="Teske A."/>
            <person name="Baker B.J."/>
        </authorList>
    </citation>
    <scope>NUCLEOTIDE SEQUENCE [LARGE SCALE GENOMIC DNA]</scope>
    <source>
        <strain evidence="14">B66_G16</strain>
    </source>
</reference>
<protein>
    <recommendedName>
        <fullName evidence="12">Tryptophan synthase beta chain</fullName>
        <ecNumber evidence="12">4.2.1.20</ecNumber>
    </recommendedName>
</protein>
<evidence type="ECO:0000256" key="2">
    <source>
        <dbReference type="ARBA" id="ARBA00002786"/>
    </source>
</evidence>
<dbReference type="PIRSF" id="PIRSF001413">
    <property type="entry name" value="Trp_syn_beta"/>
    <property type="match status" value="1"/>
</dbReference>
<dbReference type="InterPro" id="IPR023026">
    <property type="entry name" value="Trp_synth_beta/beta-like"/>
</dbReference>
<dbReference type="PANTHER" id="PTHR48077">
    <property type="entry name" value="TRYPTOPHAN SYNTHASE-RELATED"/>
    <property type="match status" value="1"/>
</dbReference>
<evidence type="ECO:0000256" key="1">
    <source>
        <dbReference type="ARBA" id="ARBA00001933"/>
    </source>
</evidence>
<comment type="subunit">
    <text evidence="5 12">Tetramer of two alpha and two beta chains.</text>
</comment>
<evidence type="ECO:0000256" key="6">
    <source>
        <dbReference type="ARBA" id="ARBA00022605"/>
    </source>
</evidence>
<sequence length="459" mass="51562">MPIFLSPDEIPKYWYNILPDLPKPLPPPIDPSTKEPVKPEVLMRIFAKELIRQEMNQERWIPIPDEVRDVYSIWRPTPLCRAYRLERMLKTPARIYYKFESVSPPGSHKPNTAVAQAYYNVKEGVERLTTETGAGQWGSALAFAGAMMDIDVTIYMVKVSYEQKPFRRTLMHLWGADVVPSPSARTEFGRNVLAKDPSNPGSLGIAISEAIEDAVTHENTKYTLGSVLNHVLLHQTVIGLEAKKQFEIVDDYPDLVVGCIGGGSSFSGLYWPFYYDKVSGKAPKDVQFLAVEPTAAPSITKGAYMYDHGDTARLTPLIKMHTLGHEFVPPPIHAGGLRYHGKAPTLCLLANEGVVKVRAYNQVEVFDAASTFIKAEGHVPAPEPAHAIKAVIDEALRCKRTGEAKTILFLMCGHGHFDMKAYDDYLEGKLLPYEYPEEEVKKAQHKIKELYPWIDQLPW</sequence>
<dbReference type="GO" id="GO:0030170">
    <property type="term" value="F:pyridoxal phosphate binding"/>
    <property type="evidence" value="ECO:0007669"/>
    <property type="project" value="InterPro"/>
</dbReference>
<dbReference type="Pfam" id="PF00291">
    <property type="entry name" value="PALP"/>
    <property type="match status" value="1"/>
</dbReference>
<dbReference type="NCBIfam" id="NF009057">
    <property type="entry name" value="PRK12391.1"/>
    <property type="match status" value="1"/>
</dbReference>
<dbReference type="AlphaFoldDB" id="A0A497ETE7"/>
<dbReference type="InterPro" id="IPR006653">
    <property type="entry name" value="Trp_synth_b_CS"/>
</dbReference>
<evidence type="ECO:0000256" key="8">
    <source>
        <dbReference type="ARBA" id="ARBA00022898"/>
    </source>
</evidence>
<comment type="catalytic activity">
    <reaction evidence="11 12">
        <text>(1S,2R)-1-C-(indol-3-yl)glycerol 3-phosphate + L-serine = D-glyceraldehyde 3-phosphate + L-tryptophan + H2O</text>
        <dbReference type="Rhea" id="RHEA:10532"/>
        <dbReference type="ChEBI" id="CHEBI:15377"/>
        <dbReference type="ChEBI" id="CHEBI:33384"/>
        <dbReference type="ChEBI" id="CHEBI:57912"/>
        <dbReference type="ChEBI" id="CHEBI:58866"/>
        <dbReference type="ChEBI" id="CHEBI:59776"/>
        <dbReference type="EC" id="4.2.1.20"/>
    </reaction>
</comment>
<dbReference type="Proteomes" id="UP000278475">
    <property type="component" value="Unassembled WGS sequence"/>
</dbReference>
<evidence type="ECO:0000256" key="11">
    <source>
        <dbReference type="ARBA" id="ARBA00049047"/>
    </source>
</evidence>
<dbReference type="HAMAP" id="MF_00133">
    <property type="entry name" value="Trp_synth_beta"/>
    <property type="match status" value="1"/>
</dbReference>
<dbReference type="EMBL" id="QMQV01000016">
    <property type="protein sequence ID" value="RLE49990.1"/>
    <property type="molecule type" value="Genomic_DNA"/>
</dbReference>
<dbReference type="PANTHER" id="PTHR48077:SF6">
    <property type="entry name" value="TRYPTOPHAN SYNTHASE"/>
    <property type="match status" value="1"/>
</dbReference>
<dbReference type="PROSITE" id="PS00168">
    <property type="entry name" value="TRP_SYNTHASE_BETA"/>
    <property type="match status" value="1"/>
</dbReference>
<evidence type="ECO:0000259" key="13">
    <source>
        <dbReference type="Pfam" id="PF00291"/>
    </source>
</evidence>
<evidence type="ECO:0000256" key="5">
    <source>
        <dbReference type="ARBA" id="ARBA00011270"/>
    </source>
</evidence>
<dbReference type="InterPro" id="IPR001926">
    <property type="entry name" value="TrpB-like_PALP"/>
</dbReference>
<comment type="cofactor">
    <cofactor evidence="1 12">
        <name>pyridoxal 5'-phosphate</name>
        <dbReference type="ChEBI" id="CHEBI:597326"/>
    </cofactor>
</comment>
<keyword evidence="8 12" id="KW-0663">Pyridoxal phosphate</keyword>
<dbReference type="NCBIfam" id="TIGR01415">
    <property type="entry name" value="trpB_rel"/>
    <property type="match status" value="1"/>
</dbReference>
<evidence type="ECO:0000256" key="4">
    <source>
        <dbReference type="ARBA" id="ARBA00009982"/>
    </source>
</evidence>
<dbReference type="PIRSF" id="PIRSF500824">
    <property type="entry name" value="TrpB_prok"/>
    <property type="match status" value="1"/>
</dbReference>
<comment type="caution">
    <text evidence="14">The sequence shown here is derived from an EMBL/GenBank/DDBJ whole genome shotgun (WGS) entry which is preliminary data.</text>
</comment>
<evidence type="ECO:0000313" key="14">
    <source>
        <dbReference type="EMBL" id="RLE49990.1"/>
    </source>
</evidence>
<dbReference type="GO" id="GO:0004834">
    <property type="term" value="F:tryptophan synthase activity"/>
    <property type="evidence" value="ECO:0007669"/>
    <property type="project" value="UniProtKB-UniRule"/>
</dbReference>
<dbReference type="Gene3D" id="3.40.50.1100">
    <property type="match status" value="2"/>
</dbReference>
<name>A0A497ETE7_9CREN</name>
<keyword evidence="6 12" id="KW-0028">Amino-acid biosynthesis</keyword>
<dbReference type="SUPFAM" id="SSF53686">
    <property type="entry name" value="Tryptophan synthase beta subunit-like PLP-dependent enzymes"/>
    <property type="match status" value="1"/>
</dbReference>
<dbReference type="GO" id="GO:0005737">
    <property type="term" value="C:cytoplasm"/>
    <property type="evidence" value="ECO:0007669"/>
    <property type="project" value="TreeGrafter"/>
</dbReference>
<dbReference type="InterPro" id="IPR036052">
    <property type="entry name" value="TrpB-like_PALP_sf"/>
</dbReference>
<comment type="pathway">
    <text evidence="3 12">Amino-acid biosynthesis; L-tryptophan biosynthesis; L-tryptophan from chorismate: step 5/5.</text>
</comment>
<accession>A0A497ETE7</accession>
<evidence type="ECO:0000256" key="12">
    <source>
        <dbReference type="HAMAP-Rule" id="MF_00133"/>
    </source>
</evidence>
<dbReference type="GO" id="GO:0052684">
    <property type="term" value="F:L-serine hydro-lyase (adding indole, L-tryptophan-forming) activity"/>
    <property type="evidence" value="ECO:0007669"/>
    <property type="project" value="TreeGrafter"/>
</dbReference>
<comment type="function">
    <text evidence="2 12">The beta subunit is responsible for the synthesis of L-tryptophan from indole and L-serine.</text>
</comment>
<gene>
    <name evidence="12" type="primary">trpB</name>
    <name evidence="14" type="ORF">DRJ31_02970</name>
</gene>
<evidence type="ECO:0000313" key="15">
    <source>
        <dbReference type="Proteomes" id="UP000278475"/>
    </source>
</evidence>
<feature type="domain" description="Tryptophan synthase beta chain-like PALP" evidence="13">
    <location>
        <begin position="74"/>
        <end position="413"/>
    </location>
</feature>